<dbReference type="InterPro" id="IPR008969">
    <property type="entry name" value="CarboxyPept-like_regulatory"/>
</dbReference>
<organism evidence="9 10">
    <name type="scientific">Lacihabitans lacunae</name>
    <dbReference type="NCBI Taxonomy" id="1028214"/>
    <lineage>
        <taxon>Bacteria</taxon>
        <taxon>Pseudomonadati</taxon>
        <taxon>Bacteroidota</taxon>
        <taxon>Cytophagia</taxon>
        <taxon>Cytophagales</taxon>
        <taxon>Leadbetterellaceae</taxon>
        <taxon>Lacihabitans</taxon>
    </lineage>
</organism>
<evidence type="ECO:0000313" key="10">
    <source>
        <dbReference type="Proteomes" id="UP001595616"/>
    </source>
</evidence>
<evidence type="ECO:0000256" key="2">
    <source>
        <dbReference type="ARBA" id="ARBA00022448"/>
    </source>
</evidence>
<keyword evidence="2" id="KW-0813">Transport</keyword>
<accession>A0ABV7YW13</accession>
<dbReference type="InterPro" id="IPR039426">
    <property type="entry name" value="TonB-dep_rcpt-like"/>
</dbReference>
<feature type="signal peptide" evidence="7">
    <location>
        <begin position="1"/>
        <end position="26"/>
    </location>
</feature>
<comment type="subcellular location">
    <subcellularLocation>
        <location evidence="1">Cell outer membrane</location>
        <topology evidence="1">Multi-pass membrane protein</topology>
    </subcellularLocation>
</comment>
<keyword evidence="5" id="KW-0472">Membrane</keyword>
<keyword evidence="7" id="KW-0732">Signal</keyword>
<evidence type="ECO:0000256" key="1">
    <source>
        <dbReference type="ARBA" id="ARBA00004571"/>
    </source>
</evidence>
<evidence type="ECO:0000256" key="6">
    <source>
        <dbReference type="ARBA" id="ARBA00023237"/>
    </source>
</evidence>
<dbReference type="PANTHER" id="PTHR30069">
    <property type="entry name" value="TONB-DEPENDENT OUTER MEMBRANE RECEPTOR"/>
    <property type="match status" value="1"/>
</dbReference>
<evidence type="ECO:0000313" key="9">
    <source>
        <dbReference type="EMBL" id="MFC3810477.1"/>
    </source>
</evidence>
<dbReference type="PANTHER" id="PTHR30069:SF46">
    <property type="entry name" value="OAR PROTEIN"/>
    <property type="match status" value="1"/>
</dbReference>
<dbReference type="RefSeq" id="WP_379836658.1">
    <property type="nucleotide sequence ID" value="NZ_JBHRYQ010000001.1"/>
</dbReference>
<dbReference type="Gene3D" id="2.40.170.20">
    <property type="entry name" value="TonB-dependent receptor, beta-barrel domain"/>
    <property type="match status" value="1"/>
</dbReference>
<dbReference type="InterPro" id="IPR036942">
    <property type="entry name" value="Beta-barrel_TonB_sf"/>
</dbReference>
<evidence type="ECO:0000256" key="7">
    <source>
        <dbReference type="SAM" id="SignalP"/>
    </source>
</evidence>
<keyword evidence="4" id="KW-0812">Transmembrane</keyword>
<evidence type="ECO:0000256" key="5">
    <source>
        <dbReference type="ARBA" id="ARBA00023136"/>
    </source>
</evidence>
<feature type="domain" description="TonB-dependent transporter Oar-like beta-barrel" evidence="8">
    <location>
        <begin position="357"/>
        <end position="1029"/>
    </location>
</feature>
<dbReference type="Proteomes" id="UP001595616">
    <property type="component" value="Unassembled WGS sequence"/>
</dbReference>
<dbReference type="InterPro" id="IPR037066">
    <property type="entry name" value="Plug_dom_sf"/>
</dbReference>
<dbReference type="Pfam" id="PF13620">
    <property type="entry name" value="CarboxypepD_reg"/>
    <property type="match status" value="1"/>
</dbReference>
<reference evidence="10" key="1">
    <citation type="journal article" date="2019" name="Int. J. Syst. Evol. Microbiol.">
        <title>The Global Catalogue of Microorganisms (GCM) 10K type strain sequencing project: providing services to taxonomists for standard genome sequencing and annotation.</title>
        <authorList>
            <consortium name="The Broad Institute Genomics Platform"/>
            <consortium name="The Broad Institute Genome Sequencing Center for Infectious Disease"/>
            <person name="Wu L."/>
            <person name="Ma J."/>
        </authorList>
    </citation>
    <scope>NUCLEOTIDE SEQUENCE [LARGE SCALE GENOMIC DNA]</scope>
    <source>
        <strain evidence="10">CECT 7956</strain>
    </source>
</reference>
<dbReference type="EMBL" id="JBHRYQ010000001">
    <property type="protein sequence ID" value="MFC3810477.1"/>
    <property type="molecule type" value="Genomic_DNA"/>
</dbReference>
<dbReference type="SUPFAM" id="SSF56935">
    <property type="entry name" value="Porins"/>
    <property type="match status" value="1"/>
</dbReference>
<sequence length="1096" mass="118583">MNQKTTFLRNAGMLLLGLVMTFTAFSQVTSSSISGIVTDGAGESLPGATVVAVHIPSGSKYGTMTDINGKYVMPSVRVGGPYKVTVSFVGFKDQTKEGIIANLGTTANVNFKLSDNSASLDEVVVRSTRSDVFSSDRTGAATTIGKEAINALPTIGRTINDFTRLTPQANGKSFGGQDSRLNNITIDGAVFNNGFGLGDQPGARTGIAPISLDAIEEVQVNVAPFDVRQTGFTGAGVNAVTKSGNNRFEGSLFMLTRNDKKAFIGRKANGEDVAISNFDKKVYGFRLGGPIIKDKLFFFANAEFEKQTSPGTTWLANRGQSGSNVTRVTASDLDLVSAQMAKLGFITGPYEGFNLNTIGNKFLARIDWNINNKNKFNIRYSKLDGGSDNLISNSNSAGIGPRRTNADAMSYLNSGYILNEDLNSVIAELNTTISNNLANNIILGYTVNNEDRAYLGGSGVIPTIDIQEGGKTYISAGFDPFTPNNLLNYNTLQFFDNLTYYKGKHTITAGLAVERFRSNNSFYSASNGVYVYNSVADFIKATDAYLANPSNPAAVVSTRRFEYRYDFSGSAVPPLQKVEAWTPGVYLQDEFQIKPNFKLSLGLRVDVPILTQTALENTYISGVSYKDESGATVKYNTGVMPSGNPLWSPRVGFNWDVKSDKTFQIRGGSGVFTGRPPYVWLSNQVGNNGVLSGFTRTDNATNIPFTLDPTRFRPSTVDPYAAGTTFDIAVADPSYKFPQVWKTNIAADYKLPGGIIATGEFIFNQNINAVYYINANLKDPAGKLTGVDNRLLYNGSSTANRLDTRTVRNIVLKSTNQGYSYSATAKLEKPFANGLYAMIAYNHGVSKDLTSAGSIASGSYEGNATVNGNNKPEIAFSDNDLRHRVIGSVSYKKAYGGQFGGSTQVSLFYEGRTQGRYSYVAAGDLNLDGISNNDLIFIPKNATDINFAPLTAGGKTFTAAEQAAAFDKFIEQDAYLSKNRGSYAQRNGALLPFYNSVDLGIVQEFFVKAGDVRNTFQVRFDILNVGNLLNNKWGVLDRIVQNRPLTVRSVTNGVPTYSLSTQTIDGQTALLLDSFAPNLSTSSVWGAQLGLRYIFN</sequence>
<feature type="domain" description="TonB-dependent transporter Oar-like beta-barrel" evidence="8">
    <location>
        <begin position="240"/>
        <end position="313"/>
    </location>
</feature>
<evidence type="ECO:0000256" key="4">
    <source>
        <dbReference type="ARBA" id="ARBA00022692"/>
    </source>
</evidence>
<keyword evidence="3" id="KW-1134">Transmembrane beta strand</keyword>
<comment type="caution">
    <text evidence="9">The sequence shown here is derived from an EMBL/GenBank/DDBJ whole genome shotgun (WGS) entry which is preliminary data.</text>
</comment>
<dbReference type="Gene3D" id="2.170.130.10">
    <property type="entry name" value="TonB-dependent receptor, plug domain"/>
    <property type="match status" value="1"/>
</dbReference>
<evidence type="ECO:0000256" key="3">
    <source>
        <dbReference type="ARBA" id="ARBA00022452"/>
    </source>
</evidence>
<protein>
    <submittedName>
        <fullName evidence="9">Carboxypeptidase regulatory-like domain-containing protein</fullName>
    </submittedName>
</protein>
<feature type="chain" id="PRO_5045455869" evidence="7">
    <location>
        <begin position="27"/>
        <end position="1096"/>
    </location>
</feature>
<gene>
    <name evidence="9" type="ORF">ACFOOI_07430</name>
</gene>
<dbReference type="Pfam" id="PF25183">
    <property type="entry name" value="OMP_b-brl_4"/>
    <property type="match status" value="2"/>
</dbReference>
<keyword evidence="6" id="KW-0998">Cell outer membrane</keyword>
<evidence type="ECO:0000259" key="8">
    <source>
        <dbReference type="Pfam" id="PF25183"/>
    </source>
</evidence>
<proteinExistence type="predicted"/>
<name>A0ABV7YW13_9BACT</name>
<dbReference type="InterPro" id="IPR057601">
    <property type="entry name" value="Oar-like_b-barrel"/>
</dbReference>
<dbReference type="SUPFAM" id="SSF49464">
    <property type="entry name" value="Carboxypeptidase regulatory domain-like"/>
    <property type="match status" value="1"/>
</dbReference>
<dbReference type="Gene3D" id="2.60.40.1120">
    <property type="entry name" value="Carboxypeptidase-like, regulatory domain"/>
    <property type="match status" value="1"/>
</dbReference>
<keyword evidence="10" id="KW-1185">Reference proteome</keyword>